<dbReference type="RefSeq" id="WP_242282700.1">
    <property type="nucleotide sequence ID" value="NZ_JAKKSL010000001.1"/>
</dbReference>
<keyword evidence="5" id="KW-1185">Reference proteome</keyword>
<evidence type="ECO:0000256" key="3">
    <source>
        <dbReference type="PROSITE-ProRule" id="PRU00252"/>
    </source>
</evidence>
<dbReference type="CDD" id="cd04496">
    <property type="entry name" value="SSB_OBF"/>
    <property type="match status" value="1"/>
</dbReference>
<sequence length="219" mass="24774">MYKINSPVQNHHLCAVTLLGNLVAKPDIRYRANPVSAITELTIATSSKWLDKKTNTYKEWTSYHHVKVEGPLVEQALLTAEKGDIILVQGYLSNIKEKSHLSIVHATFIKKFNKGYTQTVNQIMCSGQLTSLAQVVTTPNNKTLAQMNITINHQDYSIDKQCWQNHSVDRELHVWGKQALYLVEKAQIGDNVMIEGKLSYLATADKTQFIEAKIVHRLT</sequence>
<dbReference type="PANTHER" id="PTHR10302:SF0">
    <property type="entry name" value="SINGLE-STRANDED DNA-BINDING PROTEIN, MITOCHONDRIAL"/>
    <property type="match status" value="1"/>
</dbReference>
<evidence type="ECO:0000313" key="4">
    <source>
        <dbReference type="EMBL" id="MCI2282124.1"/>
    </source>
</evidence>
<dbReference type="InterPro" id="IPR011344">
    <property type="entry name" value="ssDNA-bd"/>
</dbReference>
<evidence type="ECO:0000256" key="1">
    <source>
        <dbReference type="ARBA" id="ARBA00023125"/>
    </source>
</evidence>
<dbReference type="InterPro" id="IPR000424">
    <property type="entry name" value="Primosome_PriB/ssb"/>
</dbReference>
<evidence type="ECO:0000313" key="5">
    <source>
        <dbReference type="Proteomes" id="UP001139646"/>
    </source>
</evidence>
<dbReference type="Pfam" id="PF00436">
    <property type="entry name" value="SSB"/>
    <property type="match status" value="2"/>
</dbReference>
<name>A0ABS9WW56_9GAMM</name>
<evidence type="ECO:0000256" key="2">
    <source>
        <dbReference type="ARBA" id="ARBA00029558"/>
    </source>
</evidence>
<dbReference type="SUPFAM" id="SSF50249">
    <property type="entry name" value="Nucleic acid-binding proteins"/>
    <property type="match status" value="2"/>
</dbReference>
<dbReference type="InterPro" id="IPR012340">
    <property type="entry name" value="NA-bd_OB-fold"/>
</dbReference>
<dbReference type="PANTHER" id="PTHR10302">
    <property type="entry name" value="SINGLE-STRANDED DNA-BINDING PROTEIN"/>
    <property type="match status" value="1"/>
</dbReference>
<dbReference type="Gene3D" id="2.40.50.140">
    <property type="entry name" value="Nucleic acid-binding proteins"/>
    <property type="match status" value="2"/>
</dbReference>
<gene>
    <name evidence="4" type="ORF">L3081_00305</name>
</gene>
<proteinExistence type="predicted"/>
<dbReference type="PROSITE" id="PS50935">
    <property type="entry name" value="SSB"/>
    <property type="match status" value="2"/>
</dbReference>
<protein>
    <recommendedName>
        <fullName evidence="2">Plasmid-derived single-stranded DNA-binding protein</fullName>
    </recommendedName>
</protein>
<keyword evidence="1 3" id="KW-0238">DNA-binding</keyword>
<reference evidence="4" key="1">
    <citation type="submission" date="2022-01" db="EMBL/GenBank/DDBJ databases">
        <title>Colwellia maritima, isolated from seawater.</title>
        <authorList>
            <person name="Kristyanto S."/>
            <person name="Jung J."/>
            <person name="Jeon C.O."/>
        </authorList>
    </citation>
    <scope>NUCLEOTIDE SEQUENCE</scope>
    <source>
        <strain evidence="4">MSW7</strain>
    </source>
</reference>
<dbReference type="GO" id="GO:0003677">
    <property type="term" value="F:DNA binding"/>
    <property type="evidence" value="ECO:0007669"/>
    <property type="project" value="UniProtKB-KW"/>
</dbReference>
<comment type="caution">
    <text evidence="4">The sequence shown here is derived from an EMBL/GenBank/DDBJ whole genome shotgun (WGS) entry which is preliminary data.</text>
</comment>
<organism evidence="4 5">
    <name type="scientific">Colwellia maritima</name>
    <dbReference type="NCBI Taxonomy" id="2912588"/>
    <lineage>
        <taxon>Bacteria</taxon>
        <taxon>Pseudomonadati</taxon>
        <taxon>Pseudomonadota</taxon>
        <taxon>Gammaproteobacteria</taxon>
        <taxon>Alteromonadales</taxon>
        <taxon>Colwelliaceae</taxon>
        <taxon>Colwellia</taxon>
    </lineage>
</organism>
<dbReference type="Proteomes" id="UP001139646">
    <property type="component" value="Unassembled WGS sequence"/>
</dbReference>
<accession>A0ABS9WW56</accession>
<dbReference type="EMBL" id="JAKKSL010000001">
    <property type="protein sequence ID" value="MCI2282124.1"/>
    <property type="molecule type" value="Genomic_DNA"/>
</dbReference>